<evidence type="ECO:0000313" key="2">
    <source>
        <dbReference type="Proteomes" id="UP001347796"/>
    </source>
</evidence>
<dbReference type="EMBL" id="JAZGQO010000005">
    <property type="protein sequence ID" value="KAK6186763.1"/>
    <property type="molecule type" value="Genomic_DNA"/>
</dbReference>
<accession>A0AAN8PWY3</accession>
<name>A0AAN8PWY3_PATCE</name>
<gene>
    <name evidence="1" type="ORF">SNE40_006039</name>
</gene>
<reference evidence="1 2" key="1">
    <citation type="submission" date="2024-01" db="EMBL/GenBank/DDBJ databases">
        <title>The genome of the rayed Mediterranean limpet Patella caerulea (Linnaeus, 1758).</title>
        <authorList>
            <person name="Anh-Thu Weber A."/>
            <person name="Halstead-Nussloch G."/>
        </authorList>
    </citation>
    <scope>NUCLEOTIDE SEQUENCE [LARGE SCALE GENOMIC DNA]</scope>
    <source>
        <strain evidence="1">AATW-2023a</strain>
        <tissue evidence="1">Whole specimen</tissue>
    </source>
</reference>
<organism evidence="1 2">
    <name type="scientific">Patella caerulea</name>
    <name type="common">Rayed Mediterranean limpet</name>
    <dbReference type="NCBI Taxonomy" id="87958"/>
    <lineage>
        <taxon>Eukaryota</taxon>
        <taxon>Metazoa</taxon>
        <taxon>Spiralia</taxon>
        <taxon>Lophotrochozoa</taxon>
        <taxon>Mollusca</taxon>
        <taxon>Gastropoda</taxon>
        <taxon>Patellogastropoda</taxon>
        <taxon>Patelloidea</taxon>
        <taxon>Patellidae</taxon>
        <taxon>Patella</taxon>
    </lineage>
</organism>
<comment type="caution">
    <text evidence="1">The sequence shown here is derived from an EMBL/GenBank/DDBJ whole genome shotgun (WGS) entry which is preliminary data.</text>
</comment>
<evidence type="ECO:0000313" key="1">
    <source>
        <dbReference type="EMBL" id="KAK6186763.1"/>
    </source>
</evidence>
<protein>
    <submittedName>
        <fullName evidence="1">Uncharacterized protein</fullName>
    </submittedName>
</protein>
<dbReference type="Proteomes" id="UP001347796">
    <property type="component" value="Unassembled WGS sequence"/>
</dbReference>
<dbReference type="AlphaFoldDB" id="A0AAN8PWY3"/>
<sequence>MATINNRAPPASKEYDVNKILSLVEQTIRFNGGKHYTDAMFVAADEVYQNKIRELEVKFGTRITELELREKFRKEAEHNDGILVTFAKGIENTTAKIASACTIQ</sequence>
<keyword evidence="2" id="KW-1185">Reference proteome</keyword>
<proteinExistence type="predicted"/>